<comment type="caution">
    <text evidence="2">The sequence shown here is derived from an EMBL/GenBank/DDBJ whole genome shotgun (WGS) entry which is preliminary data.</text>
</comment>
<dbReference type="Gene3D" id="2.120.10.30">
    <property type="entry name" value="TolB, C-terminal domain"/>
    <property type="match status" value="1"/>
</dbReference>
<accession>A0A8J4DZ76</accession>
<evidence type="ECO:0000256" key="1">
    <source>
        <dbReference type="SAM" id="Phobius"/>
    </source>
</evidence>
<gene>
    <name evidence="2" type="ORF">Vau01_012880</name>
</gene>
<name>A0A8J4DZ76_9ACTN</name>
<keyword evidence="1" id="KW-0812">Transmembrane</keyword>
<dbReference type="Proteomes" id="UP000612585">
    <property type="component" value="Unassembled WGS sequence"/>
</dbReference>
<feature type="transmembrane region" description="Helical" evidence="1">
    <location>
        <begin position="37"/>
        <end position="56"/>
    </location>
</feature>
<sequence length="369" mass="39425">MVRELLDDLARDVPDYSNPDRALAAARASRRRRTGGGAALVATALALAAAVTWAPVGGPGPDWPPFPGRSEPVLASAPMLADLPTAAVGPARLAYRLNCRTPCSRMVLQMEWGGLEYSLDHLGDLGVPSLSPNGELLVAPFSGDGGYKVRDLRSDEPPTPFEPRLGAGLWSPMTWSPDNRWLVMWGPRGNGRSEYARVDLRDLTIVTYQPPADLYACAVLPSGELLLAPSTAWTEQQPLQLADPATGDVRPLLTVDSRAMLQPGLSIQHDPTSPALLSTDGMLGLIVRNADRRALALLEFNLASGALIDAKSIPYEMGWEPVAYGGTGLHMVTRKPVRAGVLAPDGHSVTTPELPAPTQVLVPGGRTWY</sequence>
<proteinExistence type="predicted"/>
<dbReference type="InterPro" id="IPR011042">
    <property type="entry name" value="6-blade_b-propeller_TolB-like"/>
</dbReference>
<evidence type="ECO:0000313" key="2">
    <source>
        <dbReference type="EMBL" id="GIJ53772.1"/>
    </source>
</evidence>
<dbReference type="SUPFAM" id="SSF82171">
    <property type="entry name" value="DPP6 N-terminal domain-like"/>
    <property type="match status" value="1"/>
</dbReference>
<organism evidence="2 3">
    <name type="scientific">Virgisporangium aurantiacum</name>
    <dbReference type="NCBI Taxonomy" id="175570"/>
    <lineage>
        <taxon>Bacteria</taxon>
        <taxon>Bacillati</taxon>
        <taxon>Actinomycetota</taxon>
        <taxon>Actinomycetes</taxon>
        <taxon>Micromonosporales</taxon>
        <taxon>Micromonosporaceae</taxon>
        <taxon>Virgisporangium</taxon>
    </lineage>
</organism>
<protein>
    <recommendedName>
        <fullName evidence="4">WD40-like Beta Propeller Repeat</fullName>
    </recommendedName>
</protein>
<keyword evidence="3" id="KW-1185">Reference proteome</keyword>
<dbReference type="AlphaFoldDB" id="A0A8J4DZ76"/>
<evidence type="ECO:0008006" key="4">
    <source>
        <dbReference type="Google" id="ProtNLM"/>
    </source>
</evidence>
<dbReference type="RefSeq" id="WP_203988258.1">
    <property type="nucleotide sequence ID" value="NZ_BOPG01000009.1"/>
</dbReference>
<keyword evidence="1" id="KW-0472">Membrane</keyword>
<evidence type="ECO:0000313" key="3">
    <source>
        <dbReference type="Proteomes" id="UP000612585"/>
    </source>
</evidence>
<dbReference type="EMBL" id="BOPG01000009">
    <property type="protein sequence ID" value="GIJ53772.1"/>
    <property type="molecule type" value="Genomic_DNA"/>
</dbReference>
<reference evidence="2" key="1">
    <citation type="submission" date="2021-01" db="EMBL/GenBank/DDBJ databases">
        <title>Whole genome shotgun sequence of Virgisporangium aurantiacum NBRC 16421.</title>
        <authorList>
            <person name="Komaki H."/>
            <person name="Tamura T."/>
        </authorList>
    </citation>
    <scope>NUCLEOTIDE SEQUENCE</scope>
    <source>
        <strain evidence="2">NBRC 16421</strain>
    </source>
</reference>
<keyword evidence="1" id="KW-1133">Transmembrane helix</keyword>